<organism evidence="1 2">
    <name type="scientific">Micromonospora fulviviridis</name>
    <dbReference type="NCBI Taxonomy" id="47860"/>
    <lineage>
        <taxon>Bacteria</taxon>
        <taxon>Bacillati</taxon>
        <taxon>Actinomycetota</taxon>
        <taxon>Actinomycetes</taxon>
        <taxon>Micromonosporales</taxon>
        <taxon>Micromonosporaceae</taxon>
        <taxon>Micromonospora</taxon>
    </lineage>
</organism>
<reference evidence="1 2" key="1">
    <citation type="submission" date="2024-06" db="EMBL/GenBank/DDBJ databases">
        <title>The Natural Products Discovery Center: Release of the First 8490 Sequenced Strains for Exploring Actinobacteria Biosynthetic Diversity.</title>
        <authorList>
            <person name="Kalkreuter E."/>
            <person name="Kautsar S.A."/>
            <person name="Yang D."/>
            <person name="Bader C.D."/>
            <person name="Teijaro C.N."/>
            <person name="Fluegel L."/>
            <person name="Davis C.M."/>
            <person name="Simpson J.R."/>
            <person name="Lauterbach L."/>
            <person name="Steele A.D."/>
            <person name="Gui C."/>
            <person name="Meng S."/>
            <person name="Li G."/>
            <person name="Viehrig K."/>
            <person name="Ye F."/>
            <person name="Su P."/>
            <person name="Kiefer A.F."/>
            <person name="Nichols A."/>
            <person name="Cepeda A.J."/>
            <person name="Yan W."/>
            <person name="Fan B."/>
            <person name="Jiang Y."/>
            <person name="Adhikari A."/>
            <person name="Zheng C.-J."/>
            <person name="Schuster L."/>
            <person name="Cowan T.M."/>
            <person name="Smanski M.J."/>
            <person name="Chevrette M.G."/>
            <person name="De Carvalho L.P.S."/>
            <person name="Shen B."/>
        </authorList>
    </citation>
    <scope>NUCLEOTIDE SEQUENCE [LARGE SCALE GENOMIC DNA]</scope>
    <source>
        <strain evidence="1 2">NPDC006286</strain>
    </source>
</reference>
<dbReference type="EMBL" id="JBEXRX010000010">
    <property type="protein sequence ID" value="MEU0151575.1"/>
    <property type="molecule type" value="Genomic_DNA"/>
</dbReference>
<evidence type="ECO:0000313" key="2">
    <source>
        <dbReference type="Proteomes" id="UP001550348"/>
    </source>
</evidence>
<comment type="caution">
    <text evidence="1">The sequence shown here is derived from an EMBL/GenBank/DDBJ whole genome shotgun (WGS) entry which is preliminary data.</text>
</comment>
<gene>
    <name evidence="1" type="ORF">ABZ071_06525</name>
</gene>
<accession>A0ABV2VFK2</accession>
<dbReference type="RefSeq" id="WP_355663627.1">
    <property type="nucleotide sequence ID" value="NZ_JBEXRX010000010.1"/>
</dbReference>
<evidence type="ECO:0000313" key="1">
    <source>
        <dbReference type="EMBL" id="MEU0151575.1"/>
    </source>
</evidence>
<sequence length="114" mass="12000">MSTGVDIVSLAAHALSDPDRAEQYVANLTEGLGEGLLTVGTGKDARLVGVAASLAPLRLGRVLPPANRVRLIKAWRDDSRPGRKIGVVTIGKMLGMSIGQVSRDSHEQFPSTSP</sequence>
<proteinExistence type="predicted"/>
<dbReference type="Proteomes" id="UP001550348">
    <property type="component" value="Unassembled WGS sequence"/>
</dbReference>
<protein>
    <submittedName>
        <fullName evidence="1">Uncharacterized protein</fullName>
    </submittedName>
</protein>
<keyword evidence="2" id="KW-1185">Reference proteome</keyword>
<name>A0ABV2VFK2_9ACTN</name>